<dbReference type="InterPro" id="IPR037177">
    <property type="entry name" value="DLC_sf"/>
</dbReference>
<dbReference type="InterPro" id="IPR001372">
    <property type="entry name" value="Dynein_light_chain_typ-1/2"/>
</dbReference>
<keyword evidence="10" id="KW-0243">Dynein</keyword>
<evidence type="ECO:0000256" key="8">
    <source>
        <dbReference type="ARBA" id="ARBA00023212"/>
    </source>
</evidence>
<comment type="subcellular location">
    <subcellularLocation>
        <location evidence="2 10">Cytoplasm</location>
        <location evidence="2 10">Cytoskeleton</location>
    </subcellularLocation>
    <subcellularLocation>
        <location evidence="1">Nucleus</location>
    </subcellularLocation>
</comment>
<dbReference type="GO" id="GO:0015031">
    <property type="term" value="P:protein transport"/>
    <property type="evidence" value="ECO:0007669"/>
    <property type="project" value="UniProtKB-KW"/>
</dbReference>
<dbReference type="AlphaFoldDB" id="A0AAU9IF44"/>
<evidence type="ECO:0000256" key="5">
    <source>
        <dbReference type="ARBA" id="ARBA00022701"/>
    </source>
</evidence>
<evidence type="ECO:0000256" key="6">
    <source>
        <dbReference type="ARBA" id="ARBA00022816"/>
    </source>
</evidence>
<dbReference type="GO" id="GO:0007017">
    <property type="term" value="P:microtubule-based process"/>
    <property type="evidence" value="ECO:0007669"/>
    <property type="project" value="InterPro"/>
</dbReference>
<comment type="caution">
    <text evidence="11">The sequence shown here is derived from an EMBL/GenBank/DDBJ whole genome shotgun (WGS) entry which is preliminary data.</text>
</comment>
<sequence length="86" mass="10192">MAERIIVCEMTDDMRDDAIKEARHAAEQKESEKEISRAIKKFFDNKYSPCWHCIVGKSFNAYVSYQTKHFIFFYVKQIAVLLYKMG</sequence>
<evidence type="ECO:0000256" key="7">
    <source>
        <dbReference type="ARBA" id="ARBA00022927"/>
    </source>
</evidence>
<dbReference type="GO" id="GO:0005874">
    <property type="term" value="C:microtubule"/>
    <property type="evidence" value="ECO:0007669"/>
    <property type="project" value="UniProtKB-KW"/>
</dbReference>
<evidence type="ECO:0000256" key="10">
    <source>
        <dbReference type="RuleBase" id="RU365010"/>
    </source>
</evidence>
<dbReference type="EMBL" id="CAJZBQ010000005">
    <property type="protein sequence ID" value="CAG9311991.1"/>
    <property type="molecule type" value="Genomic_DNA"/>
</dbReference>
<dbReference type="GO" id="GO:0005634">
    <property type="term" value="C:nucleus"/>
    <property type="evidence" value="ECO:0007669"/>
    <property type="project" value="UniProtKB-SubCell"/>
</dbReference>
<accession>A0AAU9IF44</accession>
<keyword evidence="10" id="KW-0505">Motor protein</keyword>
<evidence type="ECO:0000313" key="11">
    <source>
        <dbReference type="EMBL" id="CAG9311991.1"/>
    </source>
</evidence>
<evidence type="ECO:0000256" key="4">
    <source>
        <dbReference type="ARBA" id="ARBA00022490"/>
    </source>
</evidence>
<keyword evidence="6" id="KW-0509">mRNA transport</keyword>
<dbReference type="SUPFAM" id="SSF54648">
    <property type="entry name" value="DLC"/>
    <property type="match status" value="1"/>
</dbReference>
<dbReference type="PANTHER" id="PTHR11886:SF35">
    <property type="entry name" value="DYNEIN LIGHT CHAIN"/>
    <property type="match status" value="1"/>
</dbReference>
<dbReference type="PANTHER" id="PTHR11886">
    <property type="entry name" value="DYNEIN LIGHT CHAIN"/>
    <property type="match status" value="1"/>
</dbReference>
<protein>
    <recommendedName>
        <fullName evidence="10">Dynein light chain</fullName>
    </recommendedName>
</protein>
<reference evidence="11" key="1">
    <citation type="submission" date="2021-09" db="EMBL/GenBank/DDBJ databases">
        <authorList>
            <consortium name="AG Swart"/>
            <person name="Singh M."/>
            <person name="Singh A."/>
            <person name="Seah K."/>
            <person name="Emmerich C."/>
        </authorList>
    </citation>
    <scope>NUCLEOTIDE SEQUENCE</scope>
    <source>
        <strain evidence="11">ATCC30299</strain>
    </source>
</reference>
<evidence type="ECO:0000256" key="2">
    <source>
        <dbReference type="ARBA" id="ARBA00004245"/>
    </source>
</evidence>
<organism evidence="11 12">
    <name type="scientific">Blepharisma stoltei</name>
    <dbReference type="NCBI Taxonomy" id="1481888"/>
    <lineage>
        <taxon>Eukaryota</taxon>
        <taxon>Sar</taxon>
        <taxon>Alveolata</taxon>
        <taxon>Ciliophora</taxon>
        <taxon>Postciliodesmatophora</taxon>
        <taxon>Heterotrichea</taxon>
        <taxon>Heterotrichida</taxon>
        <taxon>Blepharismidae</taxon>
        <taxon>Blepharisma</taxon>
    </lineage>
</organism>
<keyword evidence="7" id="KW-0653">Protein transport</keyword>
<dbReference type="Gene3D" id="3.30.740.10">
    <property type="entry name" value="Protein Inhibitor Of Neuronal Nitric Oxide Synthase"/>
    <property type="match status" value="1"/>
</dbReference>
<dbReference type="Proteomes" id="UP001162131">
    <property type="component" value="Unassembled WGS sequence"/>
</dbReference>
<keyword evidence="8 10" id="KW-0206">Cytoskeleton</keyword>
<dbReference type="FunFam" id="3.30.740.10:FF:000005">
    <property type="entry name" value="Dynein light chain"/>
    <property type="match status" value="1"/>
</dbReference>
<keyword evidence="9" id="KW-0539">Nucleus</keyword>
<dbReference type="Pfam" id="PF01221">
    <property type="entry name" value="Dynein_light"/>
    <property type="match status" value="1"/>
</dbReference>
<dbReference type="SMART" id="SM01375">
    <property type="entry name" value="Dynein_light"/>
    <property type="match status" value="1"/>
</dbReference>
<dbReference type="GO" id="GO:0005868">
    <property type="term" value="C:cytoplasmic dynein complex"/>
    <property type="evidence" value="ECO:0007669"/>
    <property type="project" value="TreeGrafter"/>
</dbReference>
<evidence type="ECO:0000313" key="12">
    <source>
        <dbReference type="Proteomes" id="UP001162131"/>
    </source>
</evidence>
<evidence type="ECO:0000256" key="3">
    <source>
        <dbReference type="ARBA" id="ARBA00022448"/>
    </source>
</evidence>
<dbReference type="GO" id="GO:0051028">
    <property type="term" value="P:mRNA transport"/>
    <property type="evidence" value="ECO:0007669"/>
    <property type="project" value="UniProtKB-KW"/>
</dbReference>
<comment type="similarity">
    <text evidence="10">Belongs to the dynein light chain family.</text>
</comment>
<keyword evidence="4 10" id="KW-0963">Cytoplasm</keyword>
<keyword evidence="12" id="KW-1185">Reference proteome</keyword>
<keyword evidence="3" id="KW-0813">Transport</keyword>
<evidence type="ECO:0000256" key="9">
    <source>
        <dbReference type="ARBA" id="ARBA00023242"/>
    </source>
</evidence>
<evidence type="ECO:0000256" key="1">
    <source>
        <dbReference type="ARBA" id="ARBA00004123"/>
    </source>
</evidence>
<name>A0AAU9IF44_9CILI</name>
<gene>
    <name evidence="11" type="ORF">BSTOLATCC_MIC5249</name>
</gene>
<proteinExistence type="inferred from homology"/>
<dbReference type="GO" id="GO:0045505">
    <property type="term" value="F:dynein intermediate chain binding"/>
    <property type="evidence" value="ECO:0007669"/>
    <property type="project" value="TreeGrafter"/>
</dbReference>
<keyword evidence="5 10" id="KW-0493">Microtubule</keyword>